<comment type="caution">
    <text evidence="1">The sequence shown here is derived from an EMBL/GenBank/DDBJ whole genome shotgun (WGS) entry which is preliminary data.</text>
</comment>
<sequence length="98" mass="11697">MYNDEIQFELHKQQQQTFQRGNKLSQLMIVPSLTTSTEKAQITINKFMQLYQPTNNKEPNTKEDIRKMMRRISQQKLLQLEYSPIKESILLQLLLKNV</sequence>
<organism evidence="1 2">
    <name type="scientific">Paramecium primaurelia</name>
    <dbReference type="NCBI Taxonomy" id="5886"/>
    <lineage>
        <taxon>Eukaryota</taxon>
        <taxon>Sar</taxon>
        <taxon>Alveolata</taxon>
        <taxon>Ciliophora</taxon>
        <taxon>Intramacronucleata</taxon>
        <taxon>Oligohymenophorea</taxon>
        <taxon>Peniculida</taxon>
        <taxon>Parameciidae</taxon>
        <taxon>Paramecium</taxon>
    </lineage>
</organism>
<proteinExistence type="predicted"/>
<dbReference type="Proteomes" id="UP000688137">
    <property type="component" value="Unassembled WGS sequence"/>
</dbReference>
<evidence type="ECO:0000313" key="2">
    <source>
        <dbReference type="Proteomes" id="UP000688137"/>
    </source>
</evidence>
<dbReference type="AlphaFoldDB" id="A0A8S1K2G0"/>
<name>A0A8S1K2G0_PARPR</name>
<evidence type="ECO:0000313" key="1">
    <source>
        <dbReference type="EMBL" id="CAD8047060.1"/>
    </source>
</evidence>
<reference evidence="1" key="1">
    <citation type="submission" date="2021-01" db="EMBL/GenBank/DDBJ databases">
        <authorList>
            <consortium name="Genoscope - CEA"/>
            <person name="William W."/>
        </authorList>
    </citation>
    <scope>NUCLEOTIDE SEQUENCE</scope>
</reference>
<protein>
    <submittedName>
        <fullName evidence="1">Uncharacterized protein</fullName>
    </submittedName>
</protein>
<accession>A0A8S1K2G0</accession>
<keyword evidence="2" id="KW-1185">Reference proteome</keyword>
<gene>
    <name evidence="1" type="ORF">PPRIM_AZ9-3.1.T0110239</name>
</gene>
<dbReference type="EMBL" id="CAJJDM010000008">
    <property type="protein sequence ID" value="CAD8047060.1"/>
    <property type="molecule type" value="Genomic_DNA"/>
</dbReference>